<organism evidence="2 3">
    <name type="scientific">Actinokineospora globicatena</name>
    <dbReference type="NCBI Taxonomy" id="103729"/>
    <lineage>
        <taxon>Bacteria</taxon>
        <taxon>Bacillati</taxon>
        <taxon>Actinomycetota</taxon>
        <taxon>Actinomycetes</taxon>
        <taxon>Pseudonocardiales</taxon>
        <taxon>Pseudonocardiaceae</taxon>
        <taxon>Actinokineospora</taxon>
    </lineage>
</organism>
<dbReference type="AlphaFoldDB" id="A0A9W6QQP1"/>
<proteinExistence type="predicted"/>
<protein>
    <submittedName>
        <fullName evidence="2">Uncharacterized protein</fullName>
    </submittedName>
</protein>
<evidence type="ECO:0000313" key="3">
    <source>
        <dbReference type="Proteomes" id="UP001165042"/>
    </source>
</evidence>
<evidence type="ECO:0000313" key="2">
    <source>
        <dbReference type="EMBL" id="GLW92909.1"/>
    </source>
</evidence>
<reference evidence="2" key="1">
    <citation type="submission" date="2023-02" db="EMBL/GenBank/DDBJ databases">
        <title>Actinokineospora globicatena NBRC 15670.</title>
        <authorList>
            <person name="Ichikawa N."/>
            <person name="Sato H."/>
            <person name="Tonouchi N."/>
        </authorList>
    </citation>
    <scope>NUCLEOTIDE SEQUENCE</scope>
    <source>
        <strain evidence="2">NBRC 15670</strain>
    </source>
</reference>
<keyword evidence="1" id="KW-1133">Transmembrane helix</keyword>
<dbReference type="EMBL" id="BSSD01000005">
    <property type="protein sequence ID" value="GLW92909.1"/>
    <property type="molecule type" value="Genomic_DNA"/>
</dbReference>
<accession>A0A9W6QQP1</accession>
<sequence>MWVRWLLAVLSLVVATAGLPVVLLAGMSAGWYLGVIGLGVGALVCTSTTPRRWPWAAVLGTSFPAAAMVAVAVVSLREPDRGQPEPDRLAFVGEAVGLLAVAWALARVAAHLVTREPPAWMEVAPARRGRARLLVQPDRLVLDRLPAPPVGTNTAHLAIPCERLELVQPGELAHPITWSLPNGSAVDVPAGPVLRVEGAGQRWLVPVTDPRTVARVVKSRNGARSWTPHVLCAVIAVGLVLTGLGVWRAVDHQRATVLPVLFAVGLAAGIRLTARPRRGVRHAAEHPVWPFPTGGAGADDIPGLTTYSPQ</sequence>
<feature type="transmembrane region" description="Helical" evidence="1">
    <location>
        <begin position="230"/>
        <end position="250"/>
    </location>
</feature>
<keyword evidence="1" id="KW-0472">Membrane</keyword>
<gene>
    <name evidence="2" type="ORF">Aglo03_37250</name>
</gene>
<feature type="transmembrane region" description="Helical" evidence="1">
    <location>
        <begin position="55"/>
        <end position="76"/>
    </location>
</feature>
<feature type="transmembrane region" description="Helical" evidence="1">
    <location>
        <begin position="30"/>
        <end position="48"/>
    </location>
</feature>
<keyword evidence="3" id="KW-1185">Reference proteome</keyword>
<dbReference type="Proteomes" id="UP001165042">
    <property type="component" value="Unassembled WGS sequence"/>
</dbReference>
<feature type="transmembrane region" description="Helical" evidence="1">
    <location>
        <begin position="88"/>
        <end position="106"/>
    </location>
</feature>
<feature type="transmembrane region" description="Helical" evidence="1">
    <location>
        <begin position="256"/>
        <end position="274"/>
    </location>
</feature>
<keyword evidence="1" id="KW-0812">Transmembrane</keyword>
<dbReference type="RefSeq" id="WP_285611342.1">
    <property type="nucleotide sequence ID" value="NZ_BSSD01000005.1"/>
</dbReference>
<name>A0A9W6QQP1_9PSEU</name>
<evidence type="ECO:0000256" key="1">
    <source>
        <dbReference type="SAM" id="Phobius"/>
    </source>
</evidence>
<comment type="caution">
    <text evidence="2">The sequence shown here is derived from an EMBL/GenBank/DDBJ whole genome shotgun (WGS) entry which is preliminary data.</text>
</comment>